<keyword evidence="2" id="KW-0663">Pyridoxal phosphate</keyword>
<dbReference type="GO" id="GO:0030170">
    <property type="term" value="F:pyridoxal phosphate binding"/>
    <property type="evidence" value="ECO:0007669"/>
    <property type="project" value="InterPro"/>
</dbReference>
<dbReference type="STRING" id="571915.CMUST_11280"/>
<evidence type="ECO:0000313" key="6">
    <source>
        <dbReference type="Proteomes" id="UP000035199"/>
    </source>
</evidence>
<dbReference type="SUPFAM" id="SSF53383">
    <property type="entry name" value="PLP-dependent transferases"/>
    <property type="match status" value="1"/>
</dbReference>
<dbReference type="Proteomes" id="UP000035199">
    <property type="component" value="Chromosome"/>
</dbReference>
<dbReference type="KEGG" id="cmv:CMUST_11280"/>
<dbReference type="PROSITE" id="PS00105">
    <property type="entry name" value="AA_TRANSFER_CLASS_1"/>
    <property type="match status" value="1"/>
</dbReference>
<dbReference type="EMBL" id="CP011542">
    <property type="protein sequence ID" value="AKK06570.1"/>
    <property type="molecule type" value="Genomic_DNA"/>
</dbReference>
<dbReference type="InterPro" id="IPR015424">
    <property type="entry name" value="PyrdxlP-dep_Trfase"/>
</dbReference>
<dbReference type="CDD" id="cd00609">
    <property type="entry name" value="AAT_like"/>
    <property type="match status" value="1"/>
</dbReference>
<dbReference type="AlphaFoldDB" id="A0A0G3H1B0"/>
<feature type="domain" description="Aminotransferase class I/classII large" evidence="4">
    <location>
        <begin position="42"/>
        <end position="328"/>
    </location>
</feature>
<dbReference type="InterPro" id="IPR004839">
    <property type="entry name" value="Aminotransferase_I/II_large"/>
</dbReference>
<comment type="cofactor">
    <cofactor evidence="1 3">
        <name>pyridoxal 5'-phosphate</name>
        <dbReference type="ChEBI" id="CHEBI:597326"/>
    </cofactor>
</comment>
<dbReference type="EC" id="2.6.1.-" evidence="3"/>
<reference evidence="5 6" key="1">
    <citation type="journal article" date="2015" name="Genome Announc.">
        <title>Complete Genome Sequence of the Type Strain Corynebacterium mustelae DSM 45274, Isolated from Various Tissues of a Male Ferret with Lethal Sepsis.</title>
        <authorList>
            <person name="Ruckert C."/>
            <person name="Eimer J."/>
            <person name="Winkler A."/>
            <person name="Tauch A."/>
        </authorList>
    </citation>
    <scope>NUCLEOTIDE SEQUENCE [LARGE SCALE GENOMIC DNA]</scope>
    <source>
        <strain evidence="5 6">DSM 45274</strain>
    </source>
</reference>
<dbReference type="PATRIC" id="fig|571915.4.peg.2412"/>
<dbReference type="GO" id="GO:0008483">
    <property type="term" value="F:transaminase activity"/>
    <property type="evidence" value="ECO:0007669"/>
    <property type="project" value="UniProtKB-KW"/>
</dbReference>
<protein>
    <recommendedName>
        <fullName evidence="3">Aminotransferase</fullName>
        <ecNumber evidence="3">2.6.1.-</ecNumber>
    </recommendedName>
</protein>
<dbReference type="OrthoDB" id="3401872at2"/>
<dbReference type="InterPro" id="IPR015422">
    <property type="entry name" value="PyrdxlP-dep_Trfase_small"/>
</dbReference>
<dbReference type="InterPro" id="IPR015421">
    <property type="entry name" value="PyrdxlP-dep_Trfase_major"/>
</dbReference>
<dbReference type="Gene3D" id="3.40.640.10">
    <property type="entry name" value="Type I PLP-dependent aspartate aminotransferase-like (Major domain)"/>
    <property type="match status" value="1"/>
</dbReference>
<dbReference type="PANTHER" id="PTHR42885:SF1">
    <property type="entry name" value="THREONINE-PHOSPHATE DECARBOXYLASE"/>
    <property type="match status" value="1"/>
</dbReference>
<evidence type="ECO:0000256" key="1">
    <source>
        <dbReference type="ARBA" id="ARBA00001933"/>
    </source>
</evidence>
<dbReference type="PANTHER" id="PTHR42885">
    <property type="entry name" value="HISTIDINOL-PHOSPHATE AMINOTRANSFERASE-RELATED"/>
    <property type="match status" value="1"/>
</dbReference>
<accession>A0A0G3H1B0</accession>
<comment type="similarity">
    <text evidence="3">Belongs to the class-I pyridoxal-phosphate-dependent aminotransferase family.</text>
</comment>
<keyword evidence="3 5" id="KW-0032">Aminotransferase</keyword>
<gene>
    <name evidence="5" type="ORF">CMUST_11280</name>
</gene>
<sequence length="329" mass="35761">MLSRIHGDIDAAGAEWDFAVNVQPGMPTWLFDALSDALHRLASYPSDAEVREVTGMIATYHGVPNDHVVLLAGASEGFAMLPKLAPAHPAVVHPGFSEPDIVLTDAGCTVDRVVLPPPFTQLQGISEAADLVIIGNPTNPTGVLWDKADLLALRRPGRILVVDEAFIDLASEENSLAADTALGDIIVLRSLTKTWGLAGLRIGYMVAAPKLLRTLTAGRAHWPIGTLQLAAVRAIFNHQDQELPRLRLQVAQQREEMIDRLTESGYSIASPSQAPFILVTGGNEKRRQQLLAQKIAIRRCDTFPGLGLDYWRLAVRDRQTVDKLIAALT</sequence>
<evidence type="ECO:0000259" key="4">
    <source>
        <dbReference type="Pfam" id="PF00155"/>
    </source>
</evidence>
<name>A0A0G3H1B0_9CORY</name>
<dbReference type="NCBIfam" id="NF005915">
    <property type="entry name" value="PRK07908.1"/>
    <property type="match status" value="1"/>
</dbReference>
<reference evidence="6" key="2">
    <citation type="submission" date="2015-05" db="EMBL/GenBank/DDBJ databases">
        <title>Complete genome sequence of Corynebacterium mustelae DSM 45274, isolated from various tissues of a male ferret with lethal sepsis.</title>
        <authorList>
            <person name="Ruckert C."/>
            <person name="Albersmeier A."/>
            <person name="Winkler A."/>
            <person name="Tauch A."/>
        </authorList>
    </citation>
    <scope>NUCLEOTIDE SEQUENCE [LARGE SCALE GENOMIC DNA]</scope>
    <source>
        <strain evidence="6">DSM 45274</strain>
    </source>
</reference>
<proteinExistence type="inferred from homology"/>
<dbReference type="InterPro" id="IPR004838">
    <property type="entry name" value="NHTrfase_class1_PyrdxlP-BS"/>
</dbReference>
<dbReference type="Gene3D" id="3.90.1150.10">
    <property type="entry name" value="Aspartate Aminotransferase, domain 1"/>
    <property type="match status" value="1"/>
</dbReference>
<organism evidence="5 6">
    <name type="scientific">Corynebacterium mustelae</name>
    <dbReference type="NCBI Taxonomy" id="571915"/>
    <lineage>
        <taxon>Bacteria</taxon>
        <taxon>Bacillati</taxon>
        <taxon>Actinomycetota</taxon>
        <taxon>Actinomycetes</taxon>
        <taxon>Mycobacteriales</taxon>
        <taxon>Corynebacteriaceae</taxon>
        <taxon>Corynebacterium</taxon>
    </lineage>
</organism>
<evidence type="ECO:0000313" key="5">
    <source>
        <dbReference type="EMBL" id="AKK06570.1"/>
    </source>
</evidence>
<dbReference type="Pfam" id="PF00155">
    <property type="entry name" value="Aminotran_1_2"/>
    <property type="match status" value="1"/>
</dbReference>
<keyword evidence="6" id="KW-1185">Reference proteome</keyword>
<evidence type="ECO:0000256" key="3">
    <source>
        <dbReference type="RuleBase" id="RU000481"/>
    </source>
</evidence>
<keyword evidence="3 5" id="KW-0808">Transferase</keyword>
<evidence type="ECO:0000256" key="2">
    <source>
        <dbReference type="ARBA" id="ARBA00022898"/>
    </source>
</evidence>